<evidence type="ECO:0000256" key="1">
    <source>
        <dbReference type="SAM" id="MobiDB-lite"/>
    </source>
</evidence>
<feature type="region of interest" description="Disordered" evidence="1">
    <location>
        <begin position="163"/>
        <end position="194"/>
    </location>
</feature>
<name>A0A9W9SP55_9EURO</name>
<dbReference type="GeneID" id="81436602"/>
<accession>A0A9W9SP55</accession>
<keyword evidence="2" id="KW-1133">Transmembrane helix</keyword>
<sequence length="194" mass="21607">MMQHAKVIRPFLFSVRLLLWISAVITLGLTAWVVDHLKGYRAIFTLVIAVLTTAFYIPSLFTACMRCNRGYMIPLDIVFYALWLSAFIFVAQTDDLIDGAGCSYFLWDLAPQKFLTFPFPNTRTHVLIYPQSFWTFCGLCLETLNVFLNSRHSAVATVNHPEKLSSSGRGVNNGTTTAPGADPAPALNGEHTQV</sequence>
<feature type="transmembrane region" description="Helical" evidence="2">
    <location>
        <begin position="40"/>
        <end position="61"/>
    </location>
</feature>
<dbReference type="RefSeq" id="XP_056559637.1">
    <property type="nucleotide sequence ID" value="XM_056697425.1"/>
</dbReference>
<reference evidence="3" key="1">
    <citation type="submission" date="2022-11" db="EMBL/GenBank/DDBJ databases">
        <authorList>
            <person name="Petersen C."/>
        </authorList>
    </citation>
    <scope>NUCLEOTIDE SEQUENCE</scope>
    <source>
        <strain evidence="3">IBT 29864</strain>
    </source>
</reference>
<feature type="compositionally biased region" description="Polar residues" evidence="1">
    <location>
        <begin position="164"/>
        <end position="173"/>
    </location>
</feature>
<reference evidence="3" key="2">
    <citation type="journal article" date="2023" name="IMA Fungus">
        <title>Comparative genomic study of the Penicillium genus elucidates a diverse pangenome and 15 lateral gene transfer events.</title>
        <authorList>
            <person name="Petersen C."/>
            <person name="Sorensen T."/>
            <person name="Nielsen M.R."/>
            <person name="Sondergaard T.E."/>
            <person name="Sorensen J.L."/>
            <person name="Fitzpatrick D.A."/>
            <person name="Frisvad J.C."/>
            <person name="Nielsen K.L."/>
        </authorList>
    </citation>
    <scope>NUCLEOTIDE SEQUENCE</scope>
    <source>
        <strain evidence="3">IBT 29864</strain>
    </source>
</reference>
<keyword evidence="4" id="KW-1185">Reference proteome</keyword>
<dbReference type="OrthoDB" id="20872at2759"/>
<organism evidence="3 4">
    <name type="scientific">Penicillium cataractarum</name>
    <dbReference type="NCBI Taxonomy" id="2100454"/>
    <lineage>
        <taxon>Eukaryota</taxon>
        <taxon>Fungi</taxon>
        <taxon>Dikarya</taxon>
        <taxon>Ascomycota</taxon>
        <taxon>Pezizomycotina</taxon>
        <taxon>Eurotiomycetes</taxon>
        <taxon>Eurotiomycetidae</taxon>
        <taxon>Eurotiales</taxon>
        <taxon>Aspergillaceae</taxon>
        <taxon>Penicillium</taxon>
    </lineage>
</organism>
<evidence type="ECO:0000256" key="2">
    <source>
        <dbReference type="SAM" id="Phobius"/>
    </source>
</evidence>
<evidence type="ECO:0000313" key="3">
    <source>
        <dbReference type="EMBL" id="KAJ5382066.1"/>
    </source>
</evidence>
<dbReference type="PANTHER" id="PTHR39608">
    <property type="entry name" value="INTEGRAL MEMBRANE PROTEIN (AFU_ORTHOLOGUE AFUA_5G08640)"/>
    <property type="match status" value="1"/>
</dbReference>
<dbReference type="Proteomes" id="UP001147782">
    <property type="component" value="Unassembled WGS sequence"/>
</dbReference>
<feature type="transmembrane region" description="Helical" evidence="2">
    <location>
        <begin position="73"/>
        <end position="91"/>
    </location>
</feature>
<dbReference type="AlphaFoldDB" id="A0A9W9SP55"/>
<evidence type="ECO:0008006" key="5">
    <source>
        <dbReference type="Google" id="ProtNLM"/>
    </source>
</evidence>
<protein>
    <recommendedName>
        <fullName evidence="5">MARVEL domain-containing protein</fullName>
    </recommendedName>
</protein>
<keyword evidence="2" id="KW-0472">Membrane</keyword>
<comment type="caution">
    <text evidence="3">The sequence shown here is derived from an EMBL/GenBank/DDBJ whole genome shotgun (WGS) entry which is preliminary data.</text>
</comment>
<keyword evidence="2" id="KW-0812">Transmembrane</keyword>
<gene>
    <name evidence="3" type="ORF">N7496_004494</name>
</gene>
<evidence type="ECO:0000313" key="4">
    <source>
        <dbReference type="Proteomes" id="UP001147782"/>
    </source>
</evidence>
<feature type="transmembrane region" description="Helical" evidence="2">
    <location>
        <begin position="12"/>
        <end position="34"/>
    </location>
</feature>
<proteinExistence type="predicted"/>
<dbReference type="EMBL" id="JAPZBS010000002">
    <property type="protein sequence ID" value="KAJ5382066.1"/>
    <property type="molecule type" value="Genomic_DNA"/>
</dbReference>
<feature type="compositionally biased region" description="Low complexity" evidence="1">
    <location>
        <begin position="174"/>
        <end position="186"/>
    </location>
</feature>
<dbReference type="PANTHER" id="PTHR39608:SF2">
    <property type="entry name" value="MARVEL DOMAIN-CONTAINING PROTEIN"/>
    <property type="match status" value="1"/>
</dbReference>